<dbReference type="InterPro" id="IPR013087">
    <property type="entry name" value="Znf_C2H2_type"/>
</dbReference>
<protein>
    <recommendedName>
        <fullName evidence="1">C2H2-type domain-containing protein</fullName>
    </recommendedName>
</protein>
<dbReference type="PROSITE" id="PS00028">
    <property type="entry name" value="ZINC_FINGER_C2H2_1"/>
    <property type="match status" value="1"/>
</dbReference>
<dbReference type="EMBL" id="MN740207">
    <property type="protein sequence ID" value="QHT93455.1"/>
    <property type="molecule type" value="Genomic_DNA"/>
</dbReference>
<accession>A0A6C0ILT2</accession>
<evidence type="ECO:0000313" key="2">
    <source>
        <dbReference type="EMBL" id="QHT93455.1"/>
    </source>
</evidence>
<name>A0A6C0ILT2_9ZZZZ</name>
<sequence length="312" mass="36276">MPKNAEKYECLQCNFICSKESNYNKHLLTSKHKNRTNRTEKTPKNANLFVCECGKEYKARNSLWYHKKKCTFANNSMEEKISDKEEIEQLINTKLAERDEKHNKTTQMLLEQNNKLIEKLSDNVGSKTINNINNVNTINMNYNVNVFLNDQCKDAINLVDFVNNMQCQLKDLENVGKIGYVDGISQIFIDNLSIMDVDKRPIHCTDLKRKSMYIKDNNEWKKDDNNTKVKEAIGKITKKNIDNIDKWRLLHIKSPHDSKQPQYVNMCNESLIADDDGKHKEKILKNIGDAVPLDKSVIKTTIEEISMDEKIE</sequence>
<dbReference type="AlphaFoldDB" id="A0A6C0ILT2"/>
<feature type="domain" description="C2H2-type" evidence="1">
    <location>
        <begin position="10"/>
        <end position="32"/>
    </location>
</feature>
<evidence type="ECO:0000259" key="1">
    <source>
        <dbReference type="PROSITE" id="PS00028"/>
    </source>
</evidence>
<reference evidence="2" key="1">
    <citation type="journal article" date="2020" name="Nature">
        <title>Giant virus diversity and host interactions through global metagenomics.</title>
        <authorList>
            <person name="Schulz F."/>
            <person name="Roux S."/>
            <person name="Paez-Espino D."/>
            <person name="Jungbluth S."/>
            <person name="Walsh D.A."/>
            <person name="Denef V.J."/>
            <person name="McMahon K.D."/>
            <person name="Konstantinidis K.T."/>
            <person name="Eloe-Fadrosh E.A."/>
            <person name="Kyrpides N.C."/>
            <person name="Woyke T."/>
        </authorList>
    </citation>
    <scope>NUCLEOTIDE SEQUENCE</scope>
    <source>
        <strain evidence="2">GVMAG-M-3300024252-29</strain>
    </source>
</reference>
<organism evidence="2">
    <name type="scientific">viral metagenome</name>
    <dbReference type="NCBI Taxonomy" id="1070528"/>
    <lineage>
        <taxon>unclassified sequences</taxon>
        <taxon>metagenomes</taxon>
        <taxon>organismal metagenomes</taxon>
    </lineage>
</organism>
<proteinExistence type="predicted"/>